<dbReference type="Gene3D" id="3.40.30.10">
    <property type="entry name" value="Glutaredoxin"/>
    <property type="match status" value="1"/>
</dbReference>
<reference evidence="1 2" key="1">
    <citation type="journal article" date="2011" name="J. Bacteriol.">
        <title>Genome sequence of Haloplasma contractile, an unusual contractile bacterium from a deep-sea anoxic brine lake.</title>
        <authorList>
            <person name="Antunes A."/>
            <person name="Alam I."/>
            <person name="El Dorry H."/>
            <person name="Siam R."/>
            <person name="Robertson A."/>
            <person name="Bajic V.B."/>
            <person name="Stingl U."/>
        </authorList>
    </citation>
    <scope>NUCLEOTIDE SEQUENCE [LARGE SCALE GENOMIC DNA]</scope>
    <source>
        <strain evidence="1 2">SSD-17B</strain>
    </source>
</reference>
<reference evidence="1 2" key="2">
    <citation type="journal article" date="2013" name="PLoS ONE">
        <title>INDIGO - INtegrated Data Warehouse of MIcrobial GenOmes with Examples from the Red Sea Extremophiles.</title>
        <authorList>
            <person name="Alam I."/>
            <person name="Antunes A."/>
            <person name="Kamau A.A."/>
            <person name="Ba Alawi W."/>
            <person name="Kalkatawi M."/>
            <person name="Stingl U."/>
            <person name="Bajic V.B."/>
        </authorList>
    </citation>
    <scope>NUCLEOTIDE SEQUENCE [LARGE SCALE GENOMIC DNA]</scope>
    <source>
        <strain evidence="1 2">SSD-17B</strain>
    </source>
</reference>
<dbReference type="InParanoid" id="U2FMB3"/>
<keyword evidence="2" id="KW-1185">Reference proteome</keyword>
<comment type="caution">
    <text evidence="1">The sequence shown here is derived from an EMBL/GenBank/DDBJ whole genome shotgun (WGS) entry which is preliminary data.</text>
</comment>
<dbReference type="AlphaFoldDB" id="U2FMB3"/>
<name>U2FMB3_9MOLU</name>
<protein>
    <submittedName>
        <fullName evidence="1">Uncharacterized protein</fullName>
    </submittedName>
</protein>
<evidence type="ECO:0000313" key="2">
    <source>
        <dbReference type="Proteomes" id="UP000005707"/>
    </source>
</evidence>
<dbReference type="Proteomes" id="UP000005707">
    <property type="component" value="Unassembled WGS sequence"/>
</dbReference>
<evidence type="ECO:0000313" key="1">
    <source>
        <dbReference type="EMBL" id="ERJ13860.1"/>
    </source>
</evidence>
<organism evidence="1 2">
    <name type="scientific">Haloplasma contractile SSD-17B</name>
    <dbReference type="NCBI Taxonomy" id="1033810"/>
    <lineage>
        <taxon>Bacteria</taxon>
        <taxon>Bacillati</taxon>
        <taxon>Mycoplasmatota</taxon>
        <taxon>Mollicutes</taxon>
        <taxon>Haloplasmatales</taxon>
        <taxon>Haloplasmataceae</taxon>
        <taxon>Haloplasma</taxon>
    </lineage>
</organism>
<gene>
    <name evidence="1" type="ORF">HLPCO_000526</name>
</gene>
<dbReference type="EMBL" id="AFNU02000001">
    <property type="protein sequence ID" value="ERJ13860.1"/>
    <property type="molecule type" value="Genomic_DNA"/>
</dbReference>
<proteinExistence type="predicted"/>
<accession>U2FMB3</accession>
<sequence length="157" mass="18265">MYVDRVFTSQSELTNFLAANDITYKASPTTYLVQDGVVTNHIEGYLKIDSLNDFIESNLNQEQTMVVKNNLTEVVTAFENDEPFVLVLGKSYCSYCIEYKNKTLEPFLNQYVSFPLMYLYTDHQFKHSDKLPIFLETHDLTYEVSPTLLHILLKRVK</sequence>